<evidence type="ECO:0000313" key="7">
    <source>
        <dbReference type="EMBL" id="SVD74226.1"/>
    </source>
</evidence>
<evidence type="ECO:0000256" key="4">
    <source>
        <dbReference type="ARBA" id="ARBA00023002"/>
    </source>
</evidence>
<dbReference type="GO" id="GO:0051213">
    <property type="term" value="F:dioxygenase activity"/>
    <property type="evidence" value="ECO:0007669"/>
    <property type="project" value="UniProtKB-KW"/>
</dbReference>
<evidence type="ECO:0000256" key="1">
    <source>
        <dbReference type="ARBA" id="ARBA00005896"/>
    </source>
</evidence>
<organism evidence="7">
    <name type="scientific">marine metagenome</name>
    <dbReference type="NCBI Taxonomy" id="408172"/>
    <lineage>
        <taxon>unclassified sequences</taxon>
        <taxon>metagenomes</taxon>
        <taxon>ecological metagenomes</taxon>
    </lineage>
</organism>
<keyword evidence="4" id="KW-0560">Oxidoreductase</keyword>
<sequence length="268" mass="31313">KVVESCGVTVIKDQEVNDEEQIAFSERFGELEISIGTNNKKENNPYLKPQISRISNVNISNNKLIPVDDHKVVFDRGNNWWHTDSSFKVIPAKISILSAREIPKEGGGTEFVDARHALETWNRKPRKYSIEQINNDIAEHSIVYSRMRNTGDIFNKKFKKDMPYVRQRLIRTHPYTKRNAFYAGSHCSHIIGWELEEGRKLIHEINEWIVNSGEIARHKWSHGEIIIWDNRRILHRGTGYNESMYRRIMHRTTVAGDKPSCEEEVILY</sequence>
<keyword evidence="5" id="KW-0408">Iron</keyword>
<dbReference type="InterPro" id="IPR042098">
    <property type="entry name" value="TauD-like_sf"/>
</dbReference>
<evidence type="ECO:0000256" key="5">
    <source>
        <dbReference type="ARBA" id="ARBA00023004"/>
    </source>
</evidence>
<dbReference type="PANTHER" id="PTHR43779:SF3">
    <property type="entry name" value="(3R)-3-[(CARBOXYMETHYL)AMINO]FATTY ACID OXYGENASE_DECARBOXYLASE"/>
    <property type="match status" value="1"/>
</dbReference>
<dbReference type="GO" id="GO:0046872">
    <property type="term" value="F:metal ion binding"/>
    <property type="evidence" value="ECO:0007669"/>
    <property type="project" value="UniProtKB-KW"/>
</dbReference>
<dbReference type="AlphaFoldDB" id="A0A382XT70"/>
<dbReference type="EMBL" id="UINC01170266">
    <property type="protein sequence ID" value="SVD74226.1"/>
    <property type="molecule type" value="Genomic_DNA"/>
</dbReference>
<comment type="similarity">
    <text evidence="1">Belongs to the TfdA dioxygenase family.</text>
</comment>
<feature type="non-terminal residue" evidence="7">
    <location>
        <position position="1"/>
    </location>
</feature>
<evidence type="ECO:0000256" key="3">
    <source>
        <dbReference type="ARBA" id="ARBA00022964"/>
    </source>
</evidence>
<name>A0A382XT70_9ZZZZ</name>
<dbReference type="InterPro" id="IPR051178">
    <property type="entry name" value="TfdA_dioxygenase"/>
</dbReference>
<evidence type="ECO:0000256" key="2">
    <source>
        <dbReference type="ARBA" id="ARBA00022723"/>
    </source>
</evidence>
<accession>A0A382XT70</accession>
<proteinExistence type="inferred from homology"/>
<gene>
    <name evidence="7" type="ORF">METZ01_LOCUS427080</name>
</gene>
<dbReference type="InterPro" id="IPR003819">
    <property type="entry name" value="TauD/TfdA-like"/>
</dbReference>
<dbReference type="SUPFAM" id="SSF51197">
    <property type="entry name" value="Clavaminate synthase-like"/>
    <property type="match status" value="1"/>
</dbReference>
<evidence type="ECO:0000259" key="6">
    <source>
        <dbReference type="Pfam" id="PF02668"/>
    </source>
</evidence>
<feature type="non-terminal residue" evidence="7">
    <location>
        <position position="268"/>
    </location>
</feature>
<dbReference type="Gene3D" id="3.60.130.10">
    <property type="entry name" value="Clavaminate synthase-like"/>
    <property type="match status" value="1"/>
</dbReference>
<feature type="domain" description="TauD/TfdA-like" evidence="6">
    <location>
        <begin position="3"/>
        <end position="253"/>
    </location>
</feature>
<keyword evidence="3" id="KW-0223">Dioxygenase</keyword>
<dbReference type="PANTHER" id="PTHR43779">
    <property type="entry name" value="DIOXYGENASE RV0097-RELATED"/>
    <property type="match status" value="1"/>
</dbReference>
<dbReference type="Pfam" id="PF02668">
    <property type="entry name" value="TauD"/>
    <property type="match status" value="1"/>
</dbReference>
<reference evidence="7" key="1">
    <citation type="submission" date="2018-05" db="EMBL/GenBank/DDBJ databases">
        <authorList>
            <person name="Lanie J.A."/>
            <person name="Ng W.-L."/>
            <person name="Kazmierczak K.M."/>
            <person name="Andrzejewski T.M."/>
            <person name="Davidsen T.M."/>
            <person name="Wayne K.J."/>
            <person name="Tettelin H."/>
            <person name="Glass J.I."/>
            <person name="Rusch D."/>
            <person name="Podicherti R."/>
            <person name="Tsui H.-C.T."/>
            <person name="Winkler M.E."/>
        </authorList>
    </citation>
    <scope>NUCLEOTIDE SEQUENCE</scope>
</reference>
<protein>
    <recommendedName>
        <fullName evidence="6">TauD/TfdA-like domain-containing protein</fullName>
    </recommendedName>
</protein>
<keyword evidence="2" id="KW-0479">Metal-binding</keyword>